<dbReference type="InterPro" id="IPR009316">
    <property type="entry name" value="COG2"/>
</dbReference>
<keyword evidence="7" id="KW-0472">Membrane</keyword>
<proteinExistence type="inferred from homology"/>
<dbReference type="PANTHER" id="PTHR12961">
    <property type="entry name" value="CONSERVED OLIGOMERIC GOLGI COMPLEX COMPONENT 2"/>
    <property type="match status" value="1"/>
</dbReference>
<dbReference type="PANTHER" id="PTHR12961:SF0">
    <property type="entry name" value="CONSERVED OLIGOMERIC GOLGI COMPLEX SUBUNIT 2"/>
    <property type="match status" value="1"/>
</dbReference>
<organism evidence="12 13">
    <name type="scientific">Basidiobolus ranarum</name>
    <dbReference type="NCBI Taxonomy" id="34480"/>
    <lineage>
        <taxon>Eukaryota</taxon>
        <taxon>Fungi</taxon>
        <taxon>Fungi incertae sedis</taxon>
        <taxon>Zoopagomycota</taxon>
        <taxon>Entomophthoromycotina</taxon>
        <taxon>Basidiobolomycetes</taxon>
        <taxon>Basidiobolales</taxon>
        <taxon>Basidiobolaceae</taxon>
        <taxon>Basidiobolus</taxon>
    </lineage>
</organism>
<evidence type="ECO:0000256" key="7">
    <source>
        <dbReference type="ARBA" id="ARBA00023136"/>
    </source>
</evidence>
<name>A0ABR2W7V6_9FUNG</name>
<feature type="region of interest" description="Disordered" evidence="9">
    <location>
        <begin position="491"/>
        <end position="523"/>
    </location>
</feature>
<evidence type="ECO:0000259" key="10">
    <source>
        <dbReference type="Pfam" id="PF06148"/>
    </source>
</evidence>
<dbReference type="Pfam" id="PF06148">
    <property type="entry name" value="COG2_N"/>
    <property type="match status" value="1"/>
</dbReference>
<dbReference type="InterPro" id="IPR024602">
    <property type="entry name" value="COG_su2_N"/>
</dbReference>
<keyword evidence="13" id="KW-1185">Reference proteome</keyword>
<evidence type="ECO:0000313" key="13">
    <source>
        <dbReference type="Proteomes" id="UP001479436"/>
    </source>
</evidence>
<feature type="compositionally biased region" description="Polar residues" evidence="9">
    <location>
        <begin position="7"/>
        <end position="25"/>
    </location>
</feature>
<reference evidence="12 13" key="1">
    <citation type="submission" date="2023-04" db="EMBL/GenBank/DDBJ databases">
        <title>Genome of Basidiobolus ranarum AG-B5.</title>
        <authorList>
            <person name="Stajich J.E."/>
            <person name="Carter-House D."/>
            <person name="Gryganskyi A."/>
        </authorList>
    </citation>
    <scope>NUCLEOTIDE SEQUENCE [LARGE SCALE GENOMIC DNA]</scope>
    <source>
        <strain evidence="12 13">AG-B5</strain>
    </source>
</reference>
<feature type="region of interest" description="Disordered" evidence="9">
    <location>
        <begin position="1"/>
        <end position="25"/>
    </location>
</feature>
<evidence type="ECO:0000256" key="1">
    <source>
        <dbReference type="ARBA" id="ARBA00004395"/>
    </source>
</evidence>
<feature type="compositionally biased region" description="Low complexity" evidence="9">
    <location>
        <begin position="508"/>
        <end position="523"/>
    </location>
</feature>
<accession>A0ABR2W7V6</accession>
<comment type="subcellular location">
    <subcellularLocation>
        <location evidence="1">Golgi apparatus membrane</location>
        <topology evidence="1">Peripheral membrane protein</topology>
    </subcellularLocation>
</comment>
<dbReference type="EMBL" id="JASJQH010006939">
    <property type="protein sequence ID" value="KAK9722810.1"/>
    <property type="molecule type" value="Genomic_DNA"/>
</dbReference>
<evidence type="ECO:0000256" key="2">
    <source>
        <dbReference type="ARBA" id="ARBA00007603"/>
    </source>
</evidence>
<protein>
    <recommendedName>
        <fullName evidence="3">Conserved oligomeric Golgi complex subunit 2</fullName>
    </recommendedName>
    <alternativeName>
        <fullName evidence="8">Component of oligomeric Golgi complex 2</fullName>
    </alternativeName>
</protein>
<evidence type="ECO:0000256" key="3">
    <source>
        <dbReference type="ARBA" id="ARBA00020977"/>
    </source>
</evidence>
<evidence type="ECO:0000313" key="12">
    <source>
        <dbReference type="EMBL" id="KAK9722810.1"/>
    </source>
</evidence>
<evidence type="ECO:0000256" key="5">
    <source>
        <dbReference type="ARBA" id="ARBA00022927"/>
    </source>
</evidence>
<keyword evidence="4" id="KW-0813">Transport</keyword>
<dbReference type="Proteomes" id="UP001479436">
    <property type="component" value="Unassembled WGS sequence"/>
</dbReference>
<comment type="caution">
    <text evidence="12">The sequence shown here is derived from an EMBL/GenBank/DDBJ whole genome shotgun (WGS) entry which is preliminary data.</text>
</comment>
<feature type="domain" description="COG complex component COG2 C-terminal" evidence="11">
    <location>
        <begin position="397"/>
        <end position="727"/>
    </location>
</feature>
<dbReference type="InterPro" id="IPR024603">
    <property type="entry name" value="COG_complex_COG2_C"/>
</dbReference>
<feature type="domain" description="Conserved oligomeric Golgi complex subunit 2 N-terminal" evidence="10">
    <location>
        <begin position="29"/>
        <end position="90"/>
    </location>
</feature>
<sequence>MELERYSSPNINGKQSSLPMERSSPQRVHFDSETFLTDRRHLPLKEIKEELEFQLATVKNHLVELINRDYTEFLDLVTDLVDVDKVVDLLRDPLKNTELEVKMIRDSLVSIERSLEERLNYRSSIREKKACLQLILNLAQSVEKIEYLLKEEQLEENTLLQAASAENPISLATTTATTISKFMERIAMEYNQIRYYVKKGKDLPFVAQMEPRIEGIKKTLQTRLSSSLRILIEDIAQGRESADTLASLTQNLRTYALIDRAADAEEIFRKQLVAPFIQKMVTSEIIGSKNEADKLKAMFSKILEFINTKCSAILNITQNVLRGTDYDLLINAIWYEVVDSINQNLPKIFSAENPNVFQQRYKLTIDFIIQFEKLCGSRKSFLNLRSHSSYMNFMQSWELTKYYQARLTEISLQFEEALLKENLENTTKTKAQQLPATKSLITLVNYCWSDEVYLYQLAPKFWKLTFQLLTRYSSWINDLMSEFSEPGGVQLEKSRSQAGPYPSSTGMSRSISTPSNSASTTSTTNFSEDFILGHLAVLYRDLSYISTEIHQLFHDRISELLPSNLKSEPIFKQSLEDALQEITSKQKQIGERITQCLTKKCSDQLRLVRNVTGQYRHTNRKPPTQSSPYVQVIFEPVVNYLNVENNYFDTKETGEWKSSIANIVTSKYASILSELLTTLQRTEESLKRLKKGKRTGTALASSLFSSSGATSTLSDEDKIRLQLLLDVKRYQQELTKIGVQLETIQDLDELKKTVEPYQDLERT</sequence>
<evidence type="ECO:0000259" key="11">
    <source>
        <dbReference type="Pfam" id="PF12022"/>
    </source>
</evidence>
<gene>
    <name evidence="12" type="ORF">K7432_002390</name>
</gene>
<evidence type="ECO:0000256" key="6">
    <source>
        <dbReference type="ARBA" id="ARBA00023034"/>
    </source>
</evidence>
<evidence type="ECO:0000256" key="4">
    <source>
        <dbReference type="ARBA" id="ARBA00022448"/>
    </source>
</evidence>
<evidence type="ECO:0000256" key="8">
    <source>
        <dbReference type="ARBA" id="ARBA00031344"/>
    </source>
</evidence>
<evidence type="ECO:0000256" key="9">
    <source>
        <dbReference type="SAM" id="MobiDB-lite"/>
    </source>
</evidence>
<dbReference type="Pfam" id="PF12022">
    <property type="entry name" value="COG2_C"/>
    <property type="match status" value="1"/>
</dbReference>
<keyword evidence="5" id="KW-0653">Protein transport</keyword>
<comment type="similarity">
    <text evidence="2">Belongs to the COG2 family.</text>
</comment>
<keyword evidence="6" id="KW-0333">Golgi apparatus</keyword>